<dbReference type="GO" id="GO:1990380">
    <property type="term" value="F:K48-linked deubiquitinase activity"/>
    <property type="evidence" value="ECO:0007669"/>
    <property type="project" value="InterPro"/>
</dbReference>
<feature type="region of interest" description="Disordered" evidence="1">
    <location>
        <begin position="1"/>
        <end position="33"/>
    </location>
</feature>
<reference evidence="3 4" key="1">
    <citation type="submission" date="2020-02" db="EMBL/GenBank/DDBJ databases">
        <authorList>
            <person name="Ma Q."/>
            <person name="Huang Y."/>
            <person name="Song X."/>
            <person name="Pei D."/>
        </authorList>
    </citation>
    <scope>NUCLEOTIDE SEQUENCE [LARGE SCALE GENOMIC DNA]</scope>
    <source>
        <strain evidence="3">Sxm20200214</strain>
        <tissue evidence="3">Leaf</tissue>
    </source>
</reference>
<evidence type="ECO:0000259" key="2">
    <source>
        <dbReference type="Pfam" id="PF04424"/>
    </source>
</evidence>
<organism evidence="3 4">
    <name type="scientific">Brassica carinata</name>
    <name type="common">Ethiopian mustard</name>
    <name type="synonym">Abyssinian cabbage</name>
    <dbReference type="NCBI Taxonomy" id="52824"/>
    <lineage>
        <taxon>Eukaryota</taxon>
        <taxon>Viridiplantae</taxon>
        <taxon>Streptophyta</taxon>
        <taxon>Embryophyta</taxon>
        <taxon>Tracheophyta</taxon>
        <taxon>Spermatophyta</taxon>
        <taxon>Magnoliopsida</taxon>
        <taxon>eudicotyledons</taxon>
        <taxon>Gunneridae</taxon>
        <taxon>Pentapetalae</taxon>
        <taxon>rosids</taxon>
        <taxon>malvids</taxon>
        <taxon>Brassicales</taxon>
        <taxon>Brassicaceae</taxon>
        <taxon>Brassiceae</taxon>
        <taxon>Brassica</taxon>
    </lineage>
</organism>
<dbReference type="PANTHER" id="PTHR18063:SF20">
    <property type="entry name" value="MINDY DEUBIQUITINASE DOMAIN-CONTAINING PROTEIN"/>
    <property type="match status" value="1"/>
</dbReference>
<dbReference type="InterPro" id="IPR007518">
    <property type="entry name" value="MINDY"/>
</dbReference>
<dbReference type="InterPro" id="IPR033979">
    <property type="entry name" value="MINDY_domain"/>
</dbReference>
<evidence type="ECO:0000256" key="1">
    <source>
        <dbReference type="SAM" id="MobiDB-lite"/>
    </source>
</evidence>
<dbReference type="AlphaFoldDB" id="A0A8X7NXX1"/>
<keyword evidence="4" id="KW-1185">Reference proteome</keyword>
<proteinExistence type="predicted"/>
<dbReference type="EMBL" id="JAAMPC010001581">
    <property type="protein sequence ID" value="KAG2240438.1"/>
    <property type="molecule type" value="Genomic_DNA"/>
</dbReference>
<dbReference type="GO" id="GO:0005829">
    <property type="term" value="C:cytosol"/>
    <property type="evidence" value="ECO:0007669"/>
    <property type="project" value="TreeGrafter"/>
</dbReference>
<dbReference type="PANTHER" id="PTHR18063">
    <property type="entry name" value="NF-E2 INDUCIBLE PROTEIN"/>
    <property type="match status" value="1"/>
</dbReference>
<dbReference type="OrthoDB" id="10261212at2759"/>
<evidence type="ECO:0000313" key="3">
    <source>
        <dbReference type="EMBL" id="KAG2240438.1"/>
    </source>
</evidence>
<dbReference type="GO" id="GO:0071944">
    <property type="term" value="C:cell periphery"/>
    <property type="evidence" value="ECO:0007669"/>
    <property type="project" value="TreeGrafter"/>
</dbReference>
<dbReference type="GO" id="GO:0071108">
    <property type="term" value="P:protein K48-linked deubiquitination"/>
    <property type="evidence" value="ECO:0007669"/>
    <property type="project" value="TreeGrafter"/>
</dbReference>
<dbReference type="GO" id="GO:0004843">
    <property type="term" value="F:cysteine-type deubiquitinase activity"/>
    <property type="evidence" value="ECO:0007669"/>
    <property type="project" value="InterPro"/>
</dbReference>
<comment type="caution">
    <text evidence="3">The sequence shown here is derived from an EMBL/GenBank/DDBJ whole genome shotgun (WGS) entry which is preliminary data.</text>
</comment>
<name>A0A8X7NXX1_BRACI</name>
<gene>
    <name evidence="3" type="ORF">Bca52824_090756</name>
</gene>
<evidence type="ECO:0000313" key="4">
    <source>
        <dbReference type="Proteomes" id="UP000886595"/>
    </source>
</evidence>
<accession>A0A8X7NXX1</accession>
<feature type="region of interest" description="Disordered" evidence="1">
    <location>
        <begin position="376"/>
        <end position="397"/>
    </location>
</feature>
<feature type="domain" description="MINDY deubiquitinase" evidence="2">
    <location>
        <begin position="36"/>
        <end position="486"/>
    </location>
</feature>
<protein>
    <recommendedName>
        <fullName evidence="2">MINDY deubiquitinase domain-containing protein</fullName>
    </recommendedName>
</protein>
<dbReference type="Proteomes" id="UP000886595">
    <property type="component" value="Unassembled WGS sequence"/>
</dbReference>
<dbReference type="Pfam" id="PF04424">
    <property type="entry name" value="MINDY_DUB"/>
    <property type="match status" value="1"/>
</dbReference>
<sequence>MAIDFSQLPPPTSNFPARKKETNQASQNEARRKDLSYKTKEIKFRKRDKRIILQNENGPCPLIAICNVLLLRNDVNLHPDRFQVSQERLLSLVAGILFDNQQQKIADAINLLPSFADGINVDIKFRRIDDFECTPELAIFELLKIPLYHGWIVDPQDFETAIAIGCKSYNDLMTALVTLETETLKALIGQSSKKTRSFAVSTPASSAEDSKLGRGDIEEERVLLQALRLSEGDTLGFDTRRDSSSGGDSVYGYSDAYLMSEDDSLVDSMGAQSPCTSTPGSGNTCQKSKCDDQISSKESGDETACDVVSERNSKMTDAQVTLEKANLESTKNDSSCEIQFKSEATNFADPDLTGVSQDDDNLALYEAEKSVTLGSPVYKGKPPLGKSSSEGKGTKGLTPREGELIKNFLNNNASQLTFPGLFFLEQGLDEGELCVFFRNNHFYTMLKYDNELYNLVTDQGYLNERDLVWEKLNEVNGDSVFVNADFKVFKCESDNWDQQNALSKTADYIYSINSSASKQGMEVEYVF</sequence>
<dbReference type="GO" id="GO:0016807">
    <property type="term" value="F:cysteine-type carboxypeptidase activity"/>
    <property type="evidence" value="ECO:0007669"/>
    <property type="project" value="TreeGrafter"/>
</dbReference>